<dbReference type="GeneID" id="41591392"/>
<reference evidence="1 2" key="1">
    <citation type="submission" date="2017-03" db="EMBL/GenBank/DDBJ databases">
        <title>Sulfur activation and transportation mechanism of thermophilic Archaea Acidianus manzaensis YN-25.</title>
        <authorList>
            <person name="Ma Y."/>
            <person name="Yang Y."/>
            <person name="Xia J."/>
        </authorList>
    </citation>
    <scope>NUCLEOTIDE SEQUENCE [LARGE SCALE GENOMIC DNA]</scope>
    <source>
        <strain evidence="1 2">YN-25</strain>
    </source>
</reference>
<name>A0A1W6K1Q9_9CREN</name>
<sequence>MNEYNANEIRAKVLRKKILQLIAENYVLSASLISHTLLLSYATVFRHLHILNKEGYIELYKQGRTLYAKIKTNSREIQNLNSELGGFKNLNGKPEFDESSTLVKTKAKKG</sequence>
<proteinExistence type="predicted"/>
<dbReference type="InterPro" id="IPR036390">
    <property type="entry name" value="WH_DNA-bd_sf"/>
</dbReference>
<keyword evidence="2" id="KW-1185">Reference proteome</keyword>
<dbReference type="AlphaFoldDB" id="A0A1W6K1Q9"/>
<dbReference type="Proteomes" id="UP000193404">
    <property type="component" value="Chromosome"/>
</dbReference>
<organism evidence="1 2">
    <name type="scientific">Acidianus manzaensis</name>
    <dbReference type="NCBI Taxonomy" id="282676"/>
    <lineage>
        <taxon>Archaea</taxon>
        <taxon>Thermoproteota</taxon>
        <taxon>Thermoprotei</taxon>
        <taxon>Sulfolobales</taxon>
        <taxon>Sulfolobaceae</taxon>
        <taxon>Acidianus</taxon>
    </lineage>
</organism>
<gene>
    <name evidence="1" type="ORF">B6F84_10665</name>
</gene>
<dbReference type="EMBL" id="CP020477">
    <property type="protein sequence ID" value="ARM76435.1"/>
    <property type="molecule type" value="Genomic_DNA"/>
</dbReference>
<dbReference type="Gene3D" id="1.10.10.10">
    <property type="entry name" value="Winged helix-like DNA-binding domain superfamily/Winged helix DNA-binding domain"/>
    <property type="match status" value="1"/>
</dbReference>
<dbReference type="CDD" id="cd00090">
    <property type="entry name" value="HTH_ARSR"/>
    <property type="match status" value="1"/>
</dbReference>
<dbReference type="KEGG" id="aman:B6F84_10665"/>
<dbReference type="RefSeq" id="WP_148692223.1">
    <property type="nucleotide sequence ID" value="NZ_CP020477.1"/>
</dbReference>
<dbReference type="SUPFAM" id="SSF46785">
    <property type="entry name" value="Winged helix' DNA-binding domain"/>
    <property type="match status" value="1"/>
</dbReference>
<evidence type="ECO:0008006" key="3">
    <source>
        <dbReference type="Google" id="ProtNLM"/>
    </source>
</evidence>
<dbReference type="OrthoDB" id="43395at2157"/>
<evidence type="ECO:0000313" key="2">
    <source>
        <dbReference type="Proteomes" id="UP000193404"/>
    </source>
</evidence>
<dbReference type="STRING" id="282676.B6F84_10665"/>
<dbReference type="Pfam" id="PF13412">
    <property type="entry name" value="HTH_24"/>
    <property type="match status" value="1"/>
</dbReference>
<dbReference type="InterPro" id="IPR011991">
    <property type="entry name" value="ArsR-like_HTH"/>
</dbReference>
<protein>
    <recommendedName>
        <fullName evidence="3">HTH arsR-type domain-containing protein</fullName>
    </recommendedName>
</protein>
<evidence type="ECO:0000313" key="1">
    <source>
        <dbReference type="EMBL" id="ARM76435.1"/>
    </source>
</evidence>
<dbReference type="InterPro" id="IPR036388">
    <property type="entry name" value="WH-like_DNA-bd_sf"/>
</dbReference>
<accession>A0A1W6K1Q9</accession>